<evidence type="ECO:0000313" key="2">
    <source>
        <dbReference type="EMBL" id="KAK7392258.1"/>
    </source>
</evidence>
<evidence type="ECO:0000313" key="3">
    <source>
        <dbReference type="Proteomes" id="UP001386955"/>
    </source>
</evidence>
<accession>A0AAN9XHQ4</accession>
<protein>
    <submittedName>
        <fullName evidence="2">Uncharacterized protein</fullName>
    </submittedName>
</protein>
<dbReference type="AlphaFoldDB" id="A0AAN9XHQ4"/>
<evidence type="ECO:0000256" key="1">
    <source>
        <dbReference type="SAM" id="MobiDB-lite"/>
    </source>
</evidence>
<name>A0AAN9XHQ4_PSOTE</name>
<feature type="region of interest" description="Disordered" evidence="1">
    <location>
        <begin position="1"/>
        <end position="55"/>
    </location>
</feature>
<proteinExistence type="predicted"/>
<keyword evidence="3" id="KW-1185">Reference proteome</keyword>
<dbReference type="EMBL" id="JAYMYS010000005">
    <property type="protein sequence ID" value="KAK7392258.1"/>
    <property type="molecule type" value="Genomic_DNA"/>
</dbReference>
<reference evidence="2 3" key="1">
    <citation type="submission" date="2024-01" db="EMBL/GenBank/DDBJ databases">
        <title>The genomes of 5 underutilized Papilionoideae crops provide insights into root nodulation and disease resistanc.</title>
        <authorList>
            <person name="Jiang F."/>
        </authorList>
    </citation>
    <scope>NUCLEOTIDE SEQUENCE [LARGE SCALE GENOMIC DNA]</scope>
    <source>
        <strain evidence="2">DUOXIRENSHENG_FW03</strain>
        <tissue evidence="2">Leaves</tissue>
    </source>
</reference>
<sequence>MVESEGVTSMAVPPKRKGGRTSRWAMKKNKSYTQKNVKESYTAKHSSDGAVPPPWTPSLEREGLSNGVTVLEGDVADAGGEAGVNMKCIGMDESGDEDILGLCQLDSINEGCGELGISDMLESCLAETCGVWDLSEERERSDVVGESTTSVNGESGEWNSCSSNSMDQQQQWDWESVIEFNNVAPPNWEHQEKLLTWLWEDDDWESDGNHLVDTDPHIQNDIAHWILS</sequence>
<feature type="compositionally biased region" description="Polar residues" evidence="1">
    <location>
        <begin position="146"/>
        <end position="164"/>
    </location>
</feature>
<comment type="caution">
    <text evidence="2">The sequence shown here is derived from an EMBL/GenBank/DDBJ whole genome shotgun (WGS) entry which is preliminary data.</text>
</comment>
<feature type="compositionally biased region" description="Basic residues" evidence="1">
    <location>
        <begin position="14"/>
        <end position="30"/>
    </location>
</feature>
<gene>
    <name evidence="2" type="ORF">VNO78_20690</name>
</gene>
<feature type="region of interest" description="Disordered" evidence="1">
    <location>
        <begin position="140"/>
        <end position="164"/>
    </location>
</feature>
<dbReference type="Proteomes" id="UP001386955">
    <property type="component" value="Unassembled WGS sequence"/>
</dbReference>
<organism evidence="2 3">
    <name type="scientific">Psophocarpus tetragonolobus</name>
    <name type="common">Winged bean</name>
    <name type="synonym">Dolichos tetragonolobus</name>
    <dbReference type="NCBI Taxonomy" id="3891"/>
    <lineage>
        <taxon>Eukaryota</taxon>
        <taxon>Viridiplantae</taxon>
        <taxon>Streptophyta</taxon>
        <taxon>Embryophyta</taxon>
        <taxon>Tracheophyta</taxon>
        <taxon>Spermatophyta</taxon>
        <taxon>Magnoliopsida</taxon>
        <taxon>eudicotyledons</taxon>
        <taxon>Gunneridae</taxon>
        <taxon>Pentapetalae</taxon>
        <taxon>rosids</taxon>
        <taxon>fabids</taxon>
        <taxon>Fabales</taxon>
        <taxon>Fabaceae</taxon>
        <taxon>Papilionoideae</taxon>
        <taxon>50 kb inversion clade</taxon>
        <taxon>NPAAA clade</taxon>
        <taxon>indigoferoid/millettioid clade</taxon>
        <taxon>Phaseoleae</taxon>
        <taxon>Psophocarpus</taxon>
    </lineage>
</organism>
<feature type="compositionally biased region" description="Basic and acidic residues" evidence="1">
    <location>
        <begin position="36"/>
        <end position="47"/>
    </location>
</feature>